<feature type="compositionally biased region" description="Basic and acidic residues" evidence="2">
    <location>
        <begin position="19"/>
        <end position="34"/>
    </location>
</feature>
<feature type="compositionally biased region" description="Basic residues" evidence="2">
    <location>
        <begin position="86"/>
        <end position="95"/>
    </location>
</feature>
<feature type="compositionally biased region" description="Basic and acidic residues" evidence="2">
    <location>
        <begin position="96"/>
        <end position="123"/>
    </location>
</feature>
<organism evidence="4 5">
    <name type="scientific">Coccomyxa viridis</name>
    <dbReference type="NCBI Taxonomy" id="1274662"/>
    <lineage>
        <taxon>Eukaryota</taxon>
        <taxon>Viridiplantae</taxon>
        <taxon>Chlorophyta</taxon>
        <taxon>core chlorophytes</taxon>
        <taxon>Trebouxiophyceae</taxon>
        <taxon>Trebouxiophyceae incertae sedis</taxon>
        <taxon>Coccomyxaceae</taxon>
        <taxon>Coccomyxa</taxon>
    </lineage>
</organism>
<keyword evidence="1" id="KW-0863">Zinc-finger</keyword>
<dbReference type="SUPFAM" id="SSF57756">
    <property type="entry name" value="Retrovirus zinc finger-like domains"/>
    <property type="match status" value="3"/>
</dbReference>
<dbReference type="InterPro" id="IPR001878">
    <property type="entry name" value="Znf_CCHC"/>
</dbReference>
<reference evidence="4 5" key="1">
    <citation type="submission" date="2024-06" db="EMBL/GenBank/DDBJ databases">
        <authorList>
            <person name="Kraege A."/>
            <person name="Thomma B."/>
        </authorList>
    </citation>
    <scope>NUCLEOTIDE SEQUENCE [LARGE SCALE GENOMIC DNA]</scope>
</reference>
<feature type="domain" description="CCHC-type" evidence="3">
    <location>
        <begin position="191"/>
        <end position="207"/>
    </location>
</feature>
<feature type="region of interest" description="Disordered" evidence="2">
    <location>
        <begin position="423"/>
        <end position="446"/>
    </location>
</feature>
<protein>
    <submittedName>
        <fullName evidence="4">G12557 protein</fullName>
    </submittedName>
</protein>
<feature type="compositionally biased region" description="Low complexity" evidence="2">
    <location>
        <begin position="52"/>
        <end position="64"/>
    </location>
</feature>
<keyword evidence="1" id="KW-0479">Metal-binding</keyword>
<keyword evidence="5" id="KW-1185">Reference proteome</keyword>
<feature type="domain" description="CCHC-type" evidence="3">
    <location>
        <begin position="232"/>
        <end position="247"/>
    </location>
</feature>
<dbReference type="Pfam" id="PF00098">
    <property type="entry name" value="zf-CCHC"/>
    <property type="match status" value="2"/>
</dbReference>
<sequence length="446" mass="48529">MADLKEPKSYPVNDLSDSDTERHPAEVLIIRKAEQASSSASAQAPFPREPGEAAAQQEHQAGKQPAVLIAANPALAKARDPGKTSGKAKRKKRQRDSRAVEPDPGPRRRESERAEAVEAERAELASSDSEENGIALGNAPGARGKKQRIVEPVGVTVVEEDEEPVGHAPEMQRLLRQPRYFDEDFENSSMRCFRCGGSGHMSYSCPNAEKLRPCYLCGQFGHSRGQCPNMLCFKCNQPGHLARDCPSGQVSAQLLAPVCLRCGRPDCPAAQAGDYVRAEGGCAFDYEDEDMAQVRCMLCGRRGHFCCQSTAQLPPLQASCYNCGDGGHTGIECWRDRPNGVVNERRNTAAARGTIVQRSVPALGMDHHYYQGSTAGDAGPLKHGGFGPQYGGTSYQERVSRMQARTGEAMRAPYTHANTHVRFDANGDGTEVAGGNRNSRRRYGRR</sequence>
<keyword evidence="1" id="KW-0862">Zinc</keyword>
<dbReference type="SMART" id="SM00343">
    <property type="entry name" value="ZnF_C2HC"/>
    <property type="match status" value="5"/>
</dbReference>
<evidence type="ECO:0000259" key="3">
    <source>
        <dbReference type="PROSITE" id="PS50158"/>
    </source>
</evidence>
<evidence type="ECO:0000313" key="5">
    <source>
        <dbReference type="Proteomes" id="UP001497392"/>
    </source>
</evidence>
<dbReference type="InterPro" id="IPR036875">
    <property type="entry name" value="Znf_CCHC_sf"/>
</dbReference>
<dbReference type="Gene3D" id="4.10.60.10">
    <property type="entry name" value="Zinc finger, CCHC-type"/>
    <property type="match status" value="3"/>
</dbReference>
<dbReference type="EMBL" id="CAXHTA020000020">
    <property type="protein sequence ID" value="CAL5229266.1"/>
    <property type="molecule type" value="Genomic_DNA"/>
</dbReference>
<evidence type="ECO:0000256" key="1">
    <source>
        <dbReference type="PROSITE-ProRule" id="PRU00047"/>
    </source>
</evidence>
<comment type="caution">
    <text evidence="4">The sequence shown here is derived from an EMBL/GenBank/DDBJ whole genome shotgun (WGS) entry which is preliminary data.</text>
</comment>
<evidence type="ECO:0000313" key="4">
    <source>
        <dbReference type="EMBL" id="CAL5229266.1"/>
    </source>
</evidence>
<feature type="region of interest" description="Disordered" evidence="2">
    <location>
        <begin position="1"/>
        <end position="147"/>
    </location>
</feature>
<feature type="domain" description="CCHC-type" evidence="3">
    <location>
        <begin position="214"/>
        <end position="229"/>
    </location>
</feature>
<feature type="domain" description="CCHC-type" evidence="3">
    <location>
        <begin position="320"/>
        <end position="333"/>
    </location>
</feature>
<gene>
    <name evidence="4" type="primary">g12557</name>
    <name evidence="4" type="ORF">VP750_LOCUS11172</name>
</gene>
<dbReference type="Proteomes" id="UP001497392">
    <property type="component" value="Unassembled WGS sequence"/>
</dbReference>
<dbReference type="PROSITE" id="PS50158">
    <property type="entry name" value="ZF_CCHC"/>
    <property type="match status" value="4"/>
</dbReference>
<accession>A0ABP1GAM4</accession>
<dbReference type="PANTHER" id="PTHR46978">
    <property type="entry name" value="ZINC KNUCKLE (CCHC-TYPE) FAMILY PROTEIN"/>
    <property type="match status" value="1"/>
</dbReference>
<feature type="compositionally biased region" description="Low complexity" evidence="2">
    <location>
        <begin position="35"/>
        <end position="44"/>
    </location>
</feature>
<evidence type="ECO:0000256" key="2">
    <source>
        <dbReference type="SAM" id="MobiDB-lite"/>
    </source>
</evidence>
<proteinExistence type="predicted"/>
<name>A0ABP1GAM4_9CHLO</name>
<dbReference type="PANTHER" id="PTHR46978:SF1">
    <property type="entry name" value="ZINC KNUCKLE (CCHC-TYPE) FAMILY PROTEIN"/>
    <property type="match status" value="1"/>
</dbReference>